<sequence>MSAASNHHKFRYKNAGLDARELRRRREEEGVQLRRQKRESELCKRRNLAESSVYDNEISSTTGDESSTQHLGQVSTITAEMVAALYTDNPEEQLMATQKFRKLLSKGSIFNSLHSFLHYAQKSRFVSLILPCVQYLH</sequence>
<evidence type="ECO:0000256" key="2">
    <source>
        <dbReference type="ARBA" id="ARBA00022927"/>
    </source>
</evidence>
<dbReference type="Gene3D" id="1.20.5.690">
    <property type="entry name" value="Importin-alpha, importin-beta-binding domain"/>
    <property type="match status" value="1"/>
</dbReference>
<dbReference type="AlphaFoldDB" id="A0A443SEQ2"/>
<dbReference type="PANTHER" id="PTHR23316">
    <property type="entry name" value="IMPORTIN ALPHA"/>
    <property type="match status" value="1"/>
</dbReference>
<feature type="domain" description="IBB" evidence="4">
    <location>
        <begin position="1"/>
        <end position="55"/>
    </location>
</feature>
<proteinExistence type="predicted"/>
<gene>
    <name evidence="5" type="ORF">B4U80_04446</name>
</gene>
<dbReference type="VEuPathDB" id="VectorBase:LDEU006049"/>
<dbReference type="Pfam" id="PF01749">
    <property type="entry name" value="IBB"/>
    <property type="match status" value="1"/>
</dbReference>
<evidence type="ECO:0000313" key="5">
    <source>
        <dbReference type="EMBL" id="RWS25991.1"/>
    </source>
</evidence>
<dbReference type="InterPro" id="IPR002652">
    <property type="entry name" value="Importin-a_IBB"/>
</dbReference>
<comment type="caution">
    <text evidence="5">The sequence shown here is derived from an EMBL/GenBank/DDBJ whole genome shotgun (WGS) entry which is preliminary data.</text>
</comment>
<dbReference type="PROSITE" id="PS51214">
    <property type="entry name" value="IBB"/>
    <property type="match status" value="1"/>
</dbReference>
<dbReference type="InterPro" id="IPR036975">
    <property type="entry name" value="Importin-a_IBB_sf"/>
</dbReference>
<reference evidence="5 6" key="1">
    <citation type="journal article" date="2018" name="Gigascience">
        <title>Genomes of trombidid mites reveal novel predicted allergens and laterally-transferred genes associated with secondary metabolism.</title>
        <authorList>
            <person name="Dong X."/>
            <person name="Chaisiri K."/>
            <person name="Xia D."/>
            <person name="Armstrong S.D."/>
            <person name="Fang Y."/>
            <person name="Donnelly M.J."/>
            <person name="Kadowaki T."/>
            <person name="McGarry J.W."/>
            <person name="Darby A.C."/>
            <person name="Makepeace B.L."/>
        </authorList>
    </citation>
    <scope>NUCLEOTIDE SEQUENCE [LARGE SCALE GENOMIC DNA]</scope>
    <source>
        <strain evidence="5">UoL-UT</strain>
    </source>
</reference>
<dbReference type="InterPro" id="IPR016024">
    <property type="entry name" value="ARM-type_fold"/>
</dbReference>
<keyword evidence="6" id="KW-1185">Reference proteome</keyword>
<dbReference type="EMBL" id="NCKV01003168">
    <property type="protein sequence ID" value="RWS25991.1"/>
    <property type="molecule type" value="Genomic_DNA"/>
</dbReference>
<evidence type="ECO:0000259" key="4">
    <source>
        <dbReference type="PROSITE" id="PS51214"/>
    </source>
</evidence>
<dbReference type="SUPFAM" id="SSF48371">
    <property type="entry name" value="ARM repeat"/>
    <property type="match status" value="1"/>
</dbReference>
<keyword evidence="1 3" id="KW-0813">Transport</keyword>
<protein>
    <submittedName>
        <fullName evidence="5">Importin subunit alpha-7-like protein</fullName>
    </submittedName>
</protein>
<dbReference type="STRING" id="299467.A0A443SEQ2"/>
<dbReference type="GO" id="GO:0006606">
    <property type="term" value="P:protein import into nucleus"/>
    <property type="evidence" value="ECO:0007669"/>
    <property type="project" value="InterPro"/>
</dbReference>
<dbReference type="OrthoDB" id="29145at2759"/>
<organism evidence="5 6">
    <name type="scientific">Leptotrombidium deliense</name>
    <dbReference type="NCBI Taxonomy" id="299467"/>
    <lineage>
        <taxon>Eukaryota</taxon>
        <taxon>Metazoa</taxon>
        <taxon>Ecdysozoa</taxon>
        <taxon>Arthropoda</taxon>
        <taxon>Chelicerata</taxon>
        <taxon>Arachnida</taxon>
        <taxon>Acari</taxon>
        <taxon>Acariformes</taxon>
        <taxon>Trombidiformes</taxon>
        <taxon>Prostigmata</taxon>
        <taxon>Anystina</taxon>
        <taxon>Parasitengona</taxon>
        <taxon>Trombiculoidea</taxon>
        <taxon>Trombiculidae</taxon>
        <taxon>Leptotrombidium</taxon>
    </lineage>
</organism>
<dbReference type="Proteomes" id="UP000288716">
    <property type="component" value="Unassembled WGS sequence"/>
</dbReference>
<name>A0A443SEQ2_9ACAR</name>
<evidence type="ECO:0000313" key="6">
    <source>
        <dbReference type="Proteomes" id="UP000288716"/>
    </source>
</evidence>
<dbReference type="GO" id="GO:0061608">
    <property type="term" value="F:nuclear import signal receptor activity"/>
    <property type="evidence" value="ECO:0007669"/>
    <property type="project" value="InterPro"/>
</dbReference>
<evidence type="ECO:0000256" key="3">
    <source>
        <dbReference type="PROSITE-ProRule" id="PRU00561"/>
    </source>
</evidence>
<keyword evidence="2" id="KW-0653">Protein transport</keyword>
<accession>A0A443SEQ2</accession>
<evidence type="ECO:0000256" key="1">
    <source>
        <dbReference type="ARBA" id="ARBA00022448"/>
    </source>
</evidence>